<accession>A0A6A6IEV6</accession>
<sequence>MARSHRPAYADIDVESAYSSSSVDSDDSWYTRDHHLRVPVRVHYGRHNGSPHRSHHGQRDRVSVVFPPAPPPVPVPPVFVEQPRGRPVQGRSQRARSVDRYYERDIFLGGRSTVPNLHVDIHNRNSDDHDHSHRSEYEHGVGYGAWGYPQPAPAPVLYAPGYTPGISPAYSPSVVSDTRARVNDRMSLDHGEVMNQQVWVDGRPQDPYGRRHRHHYDDGFLDPINLEITNIQKTAVDDYVHQQRLADDAKNSAVRQAKLDWKDHVAEIDDARDKGVRKYKDDLSERKKAGEEAVFTYKKDQADKKAELDTAKKKWEIDKAQEEQEEKNKKKQWEVDQAKKKQEKEEEEKRLKDAWKAAEEKKKKEDKEKEDKLKAEVEKELLKAGFGPRTVEGALDPKKAPPRISNEWAYAGGSYRGYSAFEPWEEGGRRWIRVHRRYVMPDTLNVYDLPWEWDHDDSDYLIIRRPFDDPGIDLRILIEHTRKHWYSRKHDVAIEAPSWGRKRFVRTHRPHTWL</sequence>
<dbReference type="GeneID" id="54588954"/>
<feature type="region of interest" description="Disordered" evidence="1">
    <location>
        <begin position="75"/>
        <end position="96"/>
    </location>
</feature>
<name>A0A6A6IEV6_9PLEO</name>
<organism evidence="2 3">
    <name type="scientific">Trematosphaeria pertusa</name>
    <dbReference type="NCBI Taxonomy" id="390896"/>
    <lineage>
        <taxon>Eukaryota</taxon>
        <taxon>Fungi</taxon>
        <taxon>Dikarya</taxon>
        <taxon>Ascomycota</taxon>
        <taxon>Pezizomycotina</taxon>
        <taxon>Dothideomycetes</taxon>
        <taxon>Pleosporomycetidae</taxon>
        <taxon>Pleosporales</taxon>
        <taxon>Massarineae</taxon>
        <taxon>Trematosphaeriaceae</taxon>
        <taxon>Trematosphaeria</taxon>
    </lineage>
</organism>
<feature type="region of interest" description="Disordered" evidence="1">
    <location>
        <begin position="322"/>
        <end position="353"/>
    </location>
</feature>
<feature type="region of interest" description="Disordered" evidence="1">
    <location>
        <begin position="1"/>
        <end position="29"/>
    </location>
</feature>
<reference evidence="2" key="1">
    <citation type="journal article" date="2020" name="Stud. Mycol.">
        <title>101 Dothideomycetes genomes: a test case for predicting lifestyles and emergence of pathogens.</title>
        <authorList>
            <person name="Haridas S."/>
            <person name="Albert R."/>
            <person name="Binder M."/>
            <person name="Bloem J."/>
            <person name="Labutti K."/>
            <person name="Salamov A."/>
            <person name="Andreopoulos B."/>
            <person name="Baker S."/>
            <person name="Barry K."/>
            <person name="Bills G."/>
            <person name="Bluhm B."/>
            <person name="Cannon C."/>
            <person name="Castanera R."/>
            <person name="Culley D."/>
            <person name="Daum C."/>
            <person name="Ezra D."/>
            <person name="Gonzalez J."/>
            <person name="Henrissat B."/>
            <person name="Kuo A."/>
            <person name="Liang C."/>
            <person name="Lipzen A."/>
            <person name="Lutzoni F."/>
            <person name="Magnuson J."/>
            <person name="Mondo S."/>
            <person name="Nolan M."/>
            <person name="Ohm R."/>
            <person name="Pangilinan J."/>
            <person name="Park H.-J."/>
            <person name="Ramirez L."/>
            <person name="Alfaro M."/>
            <person name="Sun H."/>
            <person name="Tritt A."/>
            <person name="Yoshinaga Y."/>
            <person name="Zwiers L.-H."/>
            <person name="Turgeon B."/>
            <person name="Goodwin S."/>
            <person name="Spatafora J."/>
            <person name="Crous P."/>
            <person name="Grigoriev I."/>
        </authorList>
    </citation>
    <scope>NUCLEOTIDE SEQUENCE</scope>
    <source>
        <strain evidence="2">CBS 122368</strain>
    </source>
</reference>
<evidence type="ECO:0000256" key="1">
    <source>
        <dbReference type="SAM" id="MobiDB-lite"/>
    </source>
</evidence>
<dbReference type="OrthoDB" id="6133115at2759"/>
<evidence type="ECO:0000313" key="2">
    <source>
        <dbReference type="EMBL" id="KAF2248432.1"/>
    </source>
</evidence>
<proteinExistence type="predicted"/>
<dbReference type="RefSeq" id="XP_033683436.1">
    <property type="nucleotide sequence ID" value="XM_033835624.1"/>
</dbReference>
<dbReference type="EMBL" id="ML987196">
    <property type="protein sequence ID" value="KAF2248432.1"/>
    <property type="molecule type" value="Genomic_DNA"/>
</dbReference>
<gene>
    <name evidence="2" type="ORF">BU26DRAFT_605897</name>
</gene>
<protein>
    <submittedName>
        <fullName evidence="2">Uncharacterized protein</fullName>
    </submittedName>
</protein>
<keyword evidence="3" id="KW-1185">Reference proteome</keyword>
<dbReference type="Proteomes" id="UP000800094">
    <property type="component" value="Unassembled WGS sequence"/>
</dbReference>
<evidence type="ECO:0000313" key="3">
    <source>
        <dbReference type="Proteomes" id="UP000800094"/>
    </source>
</evidence>
<dbReference type="AlphaFoldDB" id="A0A6A6IEV6"/>